<keyword evidence="3" id="KW-1185">Reference proteome</keyword>
<dbReference type="AlphaFoldDB" id="A0AB36NY10"/>
<name>A0AB36NY10_9FLAO</name>
<evidence type="ECO:0000313" key="4">
    <source>
        <dbReference type="Proteomes" id="UP000198431"/>
    </source>
</evidence>
<dbReference type="Proteomes" id="UP000184216">
    <property type="component" value="Unassembled WGS sequence"/>
</dbReference>
<evidence type="ECO:0000313" key="1">
    <source>
        <dbReference type="EMBL" id="OXB02340.1"/>
    </source>
</evidence>
<dbReference type="RefSeq" id="WP_073395158.1">
    <property type="nucleotide sequence ID" value="NZ_FRBX01000003.1"/>
</dbReference>
<organism evidence="1 4">
    <name type="scientific">Flavobacterium pectinovorum</name>
    <dbReference type="NCBI Taxonomy" id="29533"/>
    <lineage>
        <taxon>Bacteria</taxon>
        <taxon>Pseudomonadati</taxon>
        <taxon>Bacteroidota</taxon>
        <taxon>Flavobacteriia</taxon>
        <taxon>Flavobacteriales</taxon>
        <taxon>Flavobacteriaceae</taxon>
        <taxon>Flavobacterium</taxon>
    </lineage>
</organism>
<gene>
    <name evidence="1" type="ORF">B0A72_16935</name>
    <name evidence="2" type="ORF">SAMN05444387_2365</name>
</gene>
<dbReference type="EMBL" id="MUHB01000017">
    <property type="protein sequence ID" value="OXB02340.1"/>
    <property type="molecule type" value="Genomic_DNA"/>
</dbReference>
<evidence type="ECO:0008006" key="5">
    <source>
        <dbReference type="Google" id="ProtNLM"/>
    </source>
</evidence>
<dbReference type="EMBL" id="FRBX01000003">
    <property type="protein sequence ID" value="SHM38634.1"/>
    <property type="molecule type" value="Genomic_DNA"/>
</dbReference>
<reference evidence="2 3" key="2">
    <citation type="submission" date="2016-11" db="EMBL/GenBank/DDBJ databases">
        <authorList>
            <person name="Varghese N."/>
            <person name="Submissions S."/>
        </authorList>
    </citation>
    <scope>NUCLEOTIDE SEQUENCE [LARGE SCALE GENOMIC DNA]</scope>
    <source>
        <strain evidence="2 3">DSM 6368</strain>
    </source>
</reference>
<reference evidence="1 4" key="1">
    <citation type="submission" date="2016-11" db="EMBL/GenBank/DDBJ databases">
        <title>Whole genomes of Flavobacteriaceae.</title>
        <authorList>
            <person name="Stine C."/>
            <person name="Li C."/>
            <person name="Tadesse D."/>
        </authorList>
    </citation>
    <scope>NUCLEOTIDE SEQUENCE [LARGE SCALE GENOMIC DNA]</scope>
    <source>
        <strain evidence="1 4">ATCC 19366</strain>
    </source>
</reference>
<accession>A0AB36NY10</accession>
<evidence type="ECO:0000313" key="2">
    <source>
        <dbReference type="EMBL" id="SHM38634.1"/>
    </source>
</evidence>
<dbReference type="Proteomes" id="UP000198431">
    <property type="component" value="Unassembled WGS sequence"/>
</dbReference>
<comment type="caution">
    <text evidence="1">The sequence shown here is derived from an EMBL/GenBank/DDBJ whole genome shotgun (WGS) entry which is preliminary data.</text>
</comment>
<evidence type="ECO:0000313" key="3">
    <source>
        <dbReference type="Proteomes" id="UP000184216"/>
    </source>
</evidence>
<sequence length="95" mass="11305">MEKFETLIAAVVFQFSGQYAYNRQQLCEFTTKDVDSEFTLRIGETFYHNGDKYRIENIHFAMEGKYYSQQKTLEVFTKYDNNPVNCKVYVSIEKI</sequence>
<proteinExistence type="predicted"/>
<protein>
    <recommendedName>
        <fullName evidence="5">DUF3127 domain-containing protein</fullName>
    </recommendedName>
</protein>